<name>A0ABU7YPQ0_9GAMM</name>
<keyword evidence="6 11" id="KW-0812">Transmembrane</keyword>
<comment type="subcellular location">
    <subcellularLocation>
        <location evidence="11">Cell inner membrane</location>
    </subcellularLocation>
    <subcellularLocation>
        <location evidence="1">Cell membrane</location>
        <topology evidence="1">Multi-pass membrane protein</topology>
    </subcellularLocation>
</comment>
<dbReference type="PANTHER" id="PTHR13285:SF23">
    <property type="entry name" value="TEICHOIC ACID D-ALANYLTRANSFERASE"/>
    <property type="match status" value="1"/>
</dbReference>
<evidence type="ECO:0000256" key="3">
    <source>
        <dbReference type="ARBA" id="ARBA00010323"/>
    </source>
</evidence>
<accession>A0ABU7YPQ0</accession>
<comment type="caution">
    <text evidence="13">The sequence shown here is derived from an EMBL/GenBank/DDBJ whole genome shotgun (WGS) entry which is preliminary data.</text>
</comment>
<dbReference type="InterPro" id="IPR024194">
    <property type="entry name" value="Ac/AlaTfrase_AlgI/DltB"/>
</dbReference>
<feature type="transmembrane region" description="Helical" evidence="12">
    <location>
        <begin position="74"/>
        <end position="95"/>
    </location>
</feature>
<dbReference type="EMBL" id="JAXGFO010000012">
    <property type="protein sequence ID" value="MEG3156996.1"/>
    <property type="molecule type" value="Genomic_DNA"/>
</dbReference>
<keyword evidence="5 11" id="KW-0808">Transferase</keyword>
<dbReference type="PIRSF" id="PIRSF500217">
    <property type="entry name" value="AlgI"/>
    <property type="match status" value="1"/>
</dbReference>
<feature type="transmembrane region" description="Helical" evidence="12">
    <location>
        <begin position="352"/>
        <end position="379"/>
    </location>
</feature>
<keyword evidence="10 11" id="KW-0012">Acyltransferase</keyword>
<dbReference type="RefSeq" id="WP_412699265.1">
    <property type="nucleotide sequence ID" value="NZ_JAXGFO010000012.1"/>
</dbReference>
<dbReference type="InterPro" id="IPR004299">
    <property type="entry name" value="MBOAT_fam"/>
</dbReference>
<evidence type="ECO:0000256" key="12">
    <source>
        <dbReference type="SAM" id="Phobius"/>
    </source>
</evidence>
<evidence type="ECO:0000313" key="14">
    <source>
        <dbReference type="Proteomes" id="UP001334501"/>
    </source>
</evidence>
<feature type="transmembrane region" description="Helical" evidence="12">
    <location>
        <begin position="410"/>
        <end position="432"/>
    </location>
</feature>
<feature type="transmembrane region" description="Helical" evidence="12">
    <location>
        <begin position="28"/>
        <end position="44"/>
    </location>
</feature>
<keyword evidence="7 11" id="KW-0016">Alginate biosynthesis</keyword>
<keyword evidence="14" id="KW-1185">Reference proteome</keyword>
<evidence type="ECO:0000256" key="1">
    <source>
        <dbReference type="ARBA" id="ARBA00004651"/>
    </source>
</evidence>
<evidence type="ECO:0000256" key="11">
    <source>
        <dbReference type="PIRNR" id="PIRNR016636"/>
    </source>
</evidence>
<dbReference type="EC" id="2.3.1.-" evidence="11"/>
<feature type="transmembrane region" description="Helical" evidence="12">
    <location>
        <begin position="243"/>
        <end position="262"/>
    </location>
</feature>
<feature type="transmembrane region" description="Helical" evidence="12">
    <location>
        <begin position="50"/>
        <end position="67"/>
    </location>
</feature>
<feature type="transmembrane region" description="Helical" evidence="12">
    <location>
        <begin position="115"/>
        <end position="136"/>
    </location>
</feature>
<keyword evidence="8 12" id="KW-1133">Transmembrane helix</keyword>
<sequence length="474" mass="53579">MIFTSGIFLVFFVVVYGVYWALLRGQRARIVWLLAASQVFYGWWDWRFLALMWVAILTSHVAGLAIERGYRPRLAMGISIALMLGILAVFKYFNFFVDSAALLLGSLGLSPSEHVLSIILPVGISFYTFQAISYVVDVWRRDIHAERSVLDTATYISFFPQLVAGPIVRAADFLPQLQAPKRFESVDFLVGAKLFLVGFIYKAIFSDNISPFVDRVYADVAAFDNHTLAMATLGFYAQIYFDFAGYSIMAIGIARMFGYRLMRNFNYPYLSASITEFWRRWHISLSSWLRDYLYIPLGGNRGGEAKRSRNLMITMLLGGLWHGASWNFVVWGGLHGSALTVHKEFSKLRQRFLPAGLVPPLLGIALAWMVTQFFVYLTWIPFRAADFGDTAEVLRGVFQMRHDTGLTRAAIPYALLIAPIAIDTFVVGLSAGRRLADRLPAWRHTVAACAMGAVMAFLLFMMPLEVSSFIYFQF</sequence>
<comment type="similarity">
    <text evidence="3 11">Belongs to the membrane-bound acyltransferase family.</text>
</comment>
<proteinExistence type="inferred from homology"/>
<comment type="pathway">
    <text evidence="2 11">Glycan biosynthesis; alginate biosynthesis.</text>
</comment>
<keyword evidence="9 11" id="KW-0472">Membrane</keyword>
<dbReference type="InterPro" id="IPR028362">
    <property type="entry name" value="AlgI"/>
</dbReference>
<keyword evidence="11" id="KW-0997">Cell inner membrane</keyword>
<reference evidence="13 14" key="1">
    <citation type="journal article" date="2017" name="Curr. Microbiol.">
        <title>Lysobacter zhanggongensis sp. nov. Isolated from a Pit Mud.</title>
        <authorList>
            <person name="Zhang X.F."/>
            <person name="Wang H.H."/>
            <person name="Sun X.Y."/>
            <person name="Pan C.M."/>
        </authorList>
    </citation>
    <scope>NUCLEOTIDE SEQUENCE [LARGE SCALE GENOMIC DNA]</scope>
    <source>
        <strain evidence="13 14">ZGLJ7-1</strain>
    </source>
</reference>
<keyword evidence="4 11" id="KW-1003">Cell membrane</keyword>
<evidence type="ECO:0000256" key="8">
    <source>
        <dbReference type="ARBA" id="ARBA00022989"/>
    </source>
</evidence>
<feature type="transmembrane region" description="Helical" evidence="12">
    <location>
        <begin position="188"/>
        <end position="204"/>
    </location>
</feature>
<dbReference type="Proteomes" id="UP001334501">
    <property type="component" value="Unassembled WGS sequence"/>
</dbReference>
<organism evidence="13 14">
    <name type="scientific">Lysobacter zhanggongensis</name>
    <dbReference type="NCBI Taxonomy" id="1774951"/>
    <lineage>
        <taxon>Bacteria</taxon>
        <taxon>Pseudomonadati</taxon>
        <taxon>Pseudomonadota</taxon>
        <taxon>Gammaproteobacteria</taxon>
        <taxon>Lysobacterales</taxon>
        <taxon>Lysobacteraceae</taxon>
        <taxon>Lysobacter</taxon>
    </lineage>
</organism>
<evidence type="ECO:0000256" key="7">
    <source>
        <dbReference type="ARBA" id="ARBA00022841"/>
    </source>
</evidence>
<protein>
    <recommendedName>
        <fullName evidence="11">Probable alginate O-acetylase</fullName>
        <ecNumber evidence="11">2.3.1.-</ecNumber>
    </recommendedName>
</protein>
<dbReference type="PIRSF" id="PIRSF016636">
    <property type="entry name" value="AlgI_DltB"/>
    <property type="match status" value="1"/>
</dbReference>
<dbReference type="Pfam" id="PF03062">
    <property type="entry name" value="MBOAT"/>
    <property type="match status" value="1"/>
</dbReference>
<dbReference type="PANTHER" id="PTHR13285">
    <property type="entry name" value="ACYLTRANSFERASE"/>
    <property type="match status" value="1"/>
</dbReference>
<feature type="transmembrane region" description="Helical" evidence="12">
    <location>
        <begin position="444"/>
        <end position="464"/>
    </location>
</feature>
<gene>
    <name evidence="13" type="ORF">SNE33_03670</name>
</gene>
<feature type="transmembrane region" description="Helical" evidence="12">
    <location>
        <begin position="6"/>
        <end position="23"/>
    </location>
</feature>
<evidence type="ECO:0000256" key="5">
    <source>
        <dbReference type="ARBA" id="ARBA00022679"/>
    </source>
</evidence>
<evidence type="ECO:0000256" key="2">
    <source>
        <dbReference type="ARBA" id="ARBA00005182"/>
    </source>
</evidence>
<evidence type="ECO:0000256" key="10">
    <source>
        <dbReference type="ARBA" id="ARBA00023315"/>
    </source>
</evidence>
<evidence type="ECO:0000256" key="4">
    <source>
        <dbReference type="ARBA" id="ARBA00022475"/>
    </source>
</evidence>
<dbReference type="InterPro" id="IPR051085">
    <property type="entry name" value="MB_O-acyltransferase"/>
</dbReference>
<evidence type="ECO:0000313" key="13">
    <source>
        <dbReference type="EMBL" id="MEG3156996.1"/>
    </source>
</evidence>
<evidence type="ECO:0000256" key="9">
    <source>
        <dbReference type="ARBA" id="ARBA00023136"/>
    </source>
</evidence>
<evidence type="ECO:0000256" key="6">
    <source>
        <dbReference type="ARBA" id="ARBA00022692"/>
    </source>
</evidence>